<evidence type="ECO:0000256" key="14">
    <source>
        <dbReference type="ARBA" id="ARBA00048679"/>
    </source>
</evidence>
<dbReference type="FunFam" id="1.20.1480.20:FF:000001">
    <property type="entry name" value="microtubule-associated serine/threonine-protein kinase 4 isoform X1"/>
    <property type="match status" value="1"/>
</dbReference>
<evidence type="ECO:0000256" key="11">
    <source>
        <dbReference type="ARBA" id="ARBA00022840"/>
    </source>
</evidence>
<dbReference type="InterPro" id="IPR041489">
    <property type="entry name" value="PDZ_6"/>
</dbReference>
<dbReference type="CDD" id="cd05609">
    <property type="entry name" value="STKc_MAST"/>
    <property type="match status" value="1"/>
</dbReference>
<keyword evidence="6" id="KW-0723">Serine/threonine-protein kinase</keyword>
<feature type="compositionally biased region" description="Low complexity" evidence="15">
    <location>
        <begin position="1934"/>
        <end position="1943"/>
    </location>
</feature>
<dbReference type="EC" id="2.7.11.1" evidence="4"/>
<feature type="domain" description="Protein kinase" evidence="16">
    <location>
        <begin position="867"/>
        <end position="1142"/>
    </location>
</feature>
<name>A0A1A9X329_9MUSC</name>
<evidence type="ECO:0000256" key="6">
    <source>
        <dbReference type="ARBA" id="ARBA00022527"/>
    </source>
</evidence>
<dbReference type="Proteomes" id="UP000091820">
    <property type="component" value="Unassembled WGS sequence"/>
</dbReference>
<feature type="region of interest" description="Disordered" evidence="15">
    <location>
        <begin position="1787"/>
        <end position="1808"/>
    </location>
</feature>
<dbReference type="GO" id="GO:0035556">
    <property type="term" value="P:intracellular signal transduction"/>
    <property type="evidence" value="ECO:0007669"/>
    <property type="project" value="TreeGrafter"/>
</dbReference>
<feature type="region of interest" description="Disordered" evidence="15">
    <location>
        <begin position="834"/>
        <end position="861"/>
    </location>
</feature>
<dbReference type="InterPro" id="IPR011009">
    <property type="entry name" value="Kinase-like_dom_sf"/>
</dbReference>
<feature type="region of interest" description="Disordered" evidence="15">
    <location>
        <begin position="136"/>
        <end position="155"/>
    </location>
</feature>
<dbReference type="Pfam" id="PF08926">
    <property type="entry name" value="DUF1908"/>
    <property type="match status" value="1"/>
</dbReference>
<feature type="region of interest" description="Disordered" evidence="15">
    <location>
        <begin position="1"/>
        <end position="31"/>
    </location>
</feature>
<feature type="region of interest" description="Disordered" evidence="15">
    <location>
        <begin position="1487"/>
        <end position="1524"/>
    </location>
</feature>
<dbReference type="Pfam" id="PF00069">
    <property type="entry name" value="Pkinase"/>
    <property type="match status" value="1"/>
</dbReference>
<dbReference type="PROSITE" id="PS51285">
    <property type="entry name" value="AGC_KINASE_CTER"/>
    <property type="match status" value="1"/>
</dbReference>
<evidence type="ECO:0000256" key="12">
    <source>
        <dbReference type="ARBA" id="ARBA00022842"/>
    </source>
</evidence>
<dbReference type="VEuPathDB" id="VectorBase:GBRI042534"/>
<dbReference type="FunFam" id="2.30.42.10:FF:000008">
    <property type="entry name" value="microtubule-associated serine/threonine-protein kinase 4 isoform X2"/>
    <property type="match status" value="1"/>
</dbReference>
<evidence type="ECO:0000259" key="16">
    <source>
        <dbReference type="PROSITE" id="PS50011"/>
    </source>
</evidence>
<dbReference type="SUPFAM" id="SSF56112">
    <property type="entry name" value="Protein kinase-like (PK-like)"/>
    <property type="match status" value="1"/>
</dbReference>
<dbReference type="Gene3D" id="3.30.200.20">
    <property type="entry name" value="Phosphorylase Kinase, domain 1"/>
    <property type="match status" value="1"/>
</dbReference>
<dbReference type="PROSITE" id="PS00108">
    <property type="entry name" value="PROTEIN_KINASE_ST"/>
    <property type="match status" value="1"/>
</dbReference>
<dbReference type="STRING" id="37001.A0A1A9X329"/>
<dbReference type="Gene3D" id="1.20.1480.20">
    <property type="entry name" value="MAST3 pre-PK domain-like"/>
    <property type="match status" value="1"/>
</dbReference>
<dbReference type="SMART" id="SM00228">
    <property type="entry name" value="PDZ"/>
    <property type="match status" value="1"/>
</dbReference>
<dbReference type="GO" id="GO:0005524">
    <property type="term" value="F:ATP binding"/>
    <property type="evidence" value="ECO:0007669"/>
    <property type="project" value="UniProtKB-KW"/>
</dbReference>
<dbReference type="InterPro" id="IPR023142">
    <property type="entry name" value="MAST_pre-PK_dom_sf"/>
</dbReference>
<feature type="compositionally biased region" description="Polar residues" evidence="15">
    <location>
        <begin position="1490"/>
        <end position="1512"/>
    </location>
</feature>
<feature type="domain" description="PDZ" evidence="17">
    <location>
        <begin position="1599"/>
        <end position="1687"/>
    </location>
</feature>
<dbReference type="InterPro" id="IPR036034">
    <property type="entry name" value="PDZ_sf"/>
</dbReference>
<dbReference type="Gene3D" id="2.30.42.10">
    <property type="match status" value="1"/>
</dbReference>
<proteinExistence type="inferred from homology"/>
<dbReference type="FunFam" id="1.10.510.10:FF:000012">
    <property type="entry name" value="microtubule-associated serine/threonine-protein kinase 2 isoform X1"/>
    <property type="match status" value="1"/>
</dbReference>
<comment type="subcellular location">
    <subcellularLocation>
        <location evidence="2">Cytoplasm</location>
    </subcellularLocation>
</comment>
<feature type="compositionally biased region" description="Polar residues" evidence="15">
    <location>
        <begin position="842"/>
        <end position="861"/>
    </location>
</feature>
<dbReference type="GO" id="GO:0005737">
    <property type="term" value="C:cytoplasm"/>
    <property type="evidence" value="ECO:0007669"/>
    <property type="project" value="UniProtKB-SubCell"/>
</dbReference>
<feature type="compositionally biased region" description="Pro residues" evidence="15">
    <location>
        <begin position="799"/>
        <end position="810"/>
    </location>
</feature>
<evidence type="ECO:0000256" key="4">
    <source>
        <dbReference type="ARBA" id="ARBA00012513"/>
    </source>
</evidence>
<feature type="region of interest" description="Disordered" evidence="15">
    <location>
        <begin position="2169"/>
        <end position="2193"/>
    </location>
</feature>
<evidence type="ECO:0000256" key="1">
    <source>
        <dbReference type="ARBA" id="ARBA00001946"/>
    </source>
</evidence>
<feature type="compositionally biased region" description="Polar residues" evidence="15">
    <location>
        <begin position="69"/>
        <end position="78"/>
    </location>
</feature>
<reference evidence="19" key="2">
    <citation type="submission" date="2020-05" db="UniProtKB">
        <authorList>
            <consortium name="EnsemblMetazoa"/>
        </authorList>
    </citation>
    <scope>IDENTIFICATION</scope>
    <source>
        <strain evidence="19">IAEA</strain>
    </source>
</reference>
<feature type="region of interest" description="Disordered" evidence="15">
    <location>
        <begin position="47"/>
        <end position="87"/>
    </location>
</feature>
<evidence type="ECO:0000256" key="3">
    <source>
        <dbReference type="ARBA" id="ARBA00009903"/>
    </source>
</evidence>
<feature type="region of interest" description="Disordered" evidence="15">
    <location>
        <begin position="1894"/>
        <end position="1968"/>
    </location>
</feature>
<evidence type="ECO:0000256" key="15">
    <source>
        <dbReference type="SAM" id="MobiDB-lite"/>
    </source>
</evidence>
<feature type="region of interest" description="Disordered" evidence="15">
    <location>
        <begin position="529"/>
        <end position="565"/>
    </location>
</feature>
<keyword evidence="10" id="KW-0418">Kinase</keyword>
<dbReference type="InterPro" id="IPR000719">
    <property type="entry name" value="Prot_kinase_dom"/>
</dbReference>
<keyword evidence="12" id="KW-0460">Magnesium</keyword>
<dbReference type="PROSITE" id="PS50011">
    <property type="entry name" value="PROTEIN_KINASE_DOM"/>
    <property type="match status" value="1"/>
</dbReference>
<dbReference type="InterPro" id="IPR037711">
    <property type="entry name" value="MAST"/>
</dbReference>
<feature type="compositionally biased region" description="Polar residues" evidence="15">
    <location>
        <begin position="1442"/>
        <end position="1455"/>
    </location>
</feature>
<feature type="compositionally biased region" description="Polar residues" evidence="15">
    <location>
        <begin position="47"/>
        <end position="60"/>
    </location>
</feature>
<comment type="catalytic activity">
    <reaction evidence="13">
        <text>L-threonyl-[protein] + ATP = O-phospho-L-threonyl-[protein] + ADP + H(+)</text>
        <dbReference type="Rhea" id="RHEA:46608"/>
        <dbReference type="Rhea" id="RHEA-COMP:11060"/>
        <dbReference type="Rhea" id="RHEA-COMP:11605"/>
        <dbReference type="ChEBI" id="CHEBI:15378"/>
        <dbReference type="ChEBI" id="CHEBI:30013"/>
        <dbReference type="ChEBI" id="CHEBI:30616"/>
        <dbReference type="ChEBI" id="CHEBI:61977"/>
        <dbReference type="ChEBI" id="CHEBI:456216"/>
        <dbReference type="EC" id="2.7.11.1"/>
    </reaction>
</comment>
<dbReference type="PANTHER" id="PTHR24356:SF414">
    <property type="entry name" value="NON-SPECIFIC SERINE_THREONINE PROTEIN KINASE"/>
    <property type="match status" value="1"/>
</dbReference>
<evidence type="ECO:0000256" key="8">
    <source>
        <dbReference type="ARBA" id="ARBA00022679"/>
    </source>
</evidence>
<feature type="compositionally biased region" description="Basic residues" evidence="15">
    <location>
        <begin position="1705"/>
        <end position="1735"/>
    </location>
</feature>
<accession>A0A1A9X329</accession>
<feature type="region of interest" description="Disordered" evidence="15">
    <location>
        <begin position="1440"/>
        <end position="1464"/>
    </location>
</feature>
<dbReference type="Gene3D" id="1.10.510.10">
    <property type="entry name" value="Transferase(Phosphotransferase) domain 1"/>
    <property type="match status" value="1"/>
</dbReference>
<comment type="cofactor">
    <cofactor evidence="1">
        <name>Mg(2+)</name>
        <dbReference type="ChEBI" id="CHEBI:18420"/>
    </cofactor>
</comment>
<feature type="compositionally biased region" description="Gly residues" evidence="15">
    <location>
        <begin position="1565"/>
        <end position="1575"/>
    </location>
</feature>
<protein>
    <recommendedName>
        <fullName evidence="4">non-specific serine/threonine protein kinase</fullName>
        <ecNumber evidence="4">2.7.11.1</ecNumber>
    </recommendedName>
</protein>
<comment type="similarity">
    <text evidence="3">Belongs to the protein kinase superfamily. AGC Ser/Thr protein kinase family.</text>
</comment>
<feature type="region of interest" description="Disordered" evidence="15">
    <location>
        <begin position="2042"/>
        <end position="2065"/>
    </location>
</feature>
<feature type="compositionally biased region" description="Low complexity" evidence="15">
    <location>
        <begin position="529"/>
        <end position="544"/>
    </location>
</feature>
<evidence type="ECO:0000256" key="7">
    <source>
        <dbReference type="ARBA" id="ARBA00022553"/>
    </source>
</evidence>
<dbReference type="InterPro" id="IPR015022">
    <property type="entry name" value="MAST_pre-PK_dom"/>
</dbReference>
<feature type="compositionally biased region" description="Polar residues" evidence="15">
    <location>
        <begin position="1951"/>
        <end position="1968"/>
    </location>
</feature>
<keyword evidence="11" id="KW-0067">ATP-binding</keyword>
<feature type="compositionally biased region" description="Low complexity" evidence="15">
    <location>
        <begin position="553"/>
        <end position="562"/>
    </location>
</feature>
<feature type="region of interest" description="Disordered" evidence="15">
    <location>
        <begin position="1564"/>
        <end position="1591"/>
    </location>
</feature>
<reference evidence="20" key="1">
    <citation type="submission" date="2014-03" db="EMBL/GenBank/DDBJ databases">
        <authorList>
            <person name="Aksoy S."/>
            <person name="Warren W."/>
            <person name="Wilson R.K."/>
        </authorList>
    </citation>
    <scope>NUCLEOTIDE SEQUENCE [LARGE SCALE GENOMIC DNA]</scope>
    <source>
        <strain evidence="20">IAEA</strain>
    </source>
</reference>
<evidence type="ECO:0000313" key="19">
    <source>
        <dbReference type="EnsemblMetazoa" id="GBRI042534-PA"/>
    </source>
</evidence>
<feature type="domain" description="AGC-kinase C-terminal" evidence="18">
    <location>
        <begin position="1143"/>
        <end position="1210"/>
    </location>
</feature>
<dbReference type="SMART" id="SM00133">
    <property type="entry name" value="S_TK_X"/>
    <property type="match status" value="1"/>
</dbReference>
<dbReference type="InterPro" id="IPR001478">
    <property type="entry name" value="PDZ"/>
</dbReference>
<dbReference type="SMART" id="SM00220">
    <property type="entry name" value="S_TKc"/>
    <property type="match status" value="1"/>
</dbReference>
<organism evidence="19 20">
    <name type="scientific">Glossina brevipalpis</name>
    <dbReference type="NCBI Taxonomy" id="37001"/>
    <lineage>
        <taxon>Eukaryota</taxon>
        <taxon>Metazoa</taxon>
        <taxon>Ecdysozoa</taxon>
        <taxon>Arthropoda</taxon>
        <taxon>Hexapoda</taxon>
        <taxon>Insecta</taxon>
        <taxon>Pterygota</taxon>
        <taxon>Neoptera</taxon>
        <taxon>Endopterygota</taxon>
        <taxon>Diptera</taxon>
        <taxon>Brachycera</taxon>
        <taxon>Muscomorpha</taxon>
        <taxon>Hippoboscoidea</taxon>
        <taxon>Glossinidae</taxon>
        <taxon>Glossina</taxon>
    </lineage>
</organism>
<dbReference type="SUPFAM" id="SSF140482">
    <property type="entry name" value="MAST3 pre-PK domain-like"/>
    <property type="match status" value="1"/>
</dbReference>
<keyword evidence="20" id="KW-1185">Reference proteome</keyword>
<evidence type="ECO:0000256" key="2">
    <source>
        <dbReference type="ARBA" id="ARBA00004496"/>
    </source>
</evidence>
<keyword evidence="8" id="KW-0808">Transferase</keyword>
<evidence type="ECO:0000256" key="10">
    <source>
        <dbReference type="ARBA" id="ARBA00022777"/>
    </source>
</evidence>
<comment type="catalytic activity">
    <reaction evidence="14">
        <text>L-seryl-[protein] + ATP = O-phospho-L-seryl-[protein] + ADP + H(+)</text>
        <dbReference type="Rhea" id="RHEA:17989"/>
        <dbReference type="Rhea" id="RHEA-COMP:9863"/>
        <dbReference type="Rhea" id="RHEA-COMP:11604"/>
        <dbReference type="ChEBI" id="CHEBI:15378"/>
        <dbReference type="ChEBI" id="CHEBI:29999"/>
        <dbReference type="ChEBI" id="CHEBI:30616"/>
        <dbReference type="ChEBI" id="CHEBI:83421"/>
        <dbReference type="ChEBI" id="CHEBI:456216"/>
        <dbReference type="EC" id="2.7.11.1"/>
    </reaction>
</comment>
<dbReference type="FunFam" id="3.30.200.20:FF:000012">
    <property type="entry name" value="microtubule-associated serine/threonine-protein kinase 2 isoform X1"/>
    <property type="match status" value="1"/>
</dbReference>
<dbReference type="SUPFAM" id="SSF50156">
    <property type="entry name" value="PDZ domain-like"/>
    <property type="match status" value="1"/>
</dbReference>
<dbReference type="PANTHER" id="PTHR24356">
    <property type="entry name" value="SERINE/THREONINE-PROTEIN KINASE"/>
    <property type="match status" value="1"/>
</dbReference>
<evidence type="ECO:0000256" key="5">
    <source>
        <dbReference type="ARBA" id="ARBA00022490"/>
    </source>
</evidence>
<evidence type="ECO:0000259" key="17">
    <source>
        <dbReference type="PROSITE" id="PS50106"/>
    </source>
</evidence>
<evidence type="ECO:0000313" key="20">
    <source>
        <dbReference type="Proteomes" id="UP000091820"/>
    </source>
</evidence>
<dbReference type="InterPro" id="IPR008271">
    <property type="entry name" value="Ser/Thr_kinase_AS"/>
</dbReference>
<keyword evidence="7" id="KW-0597">Phosphoprotein</keyword>
<dbReference type="GO" id="GO:0000287">
    <property type="term" value="F:magnesium ion binding"/>
    <property type="evidence" value="ECO:0007669"/>
    <property type="project" value="InterPro"/>
</dbReference>
<evidence type="ECO:0000259" key="18">
    <source>
        <dbReference type="PROSITE" id="PS51285"/>
    </source>
</evidence>
<dbReference type="EnsemblMetazoa" id="GBRI042534-RA">
    <property type="protein sequence ID" value="GBRI042534-PA"/>
    <property type="gene ID" value="GBRI042534"/>
</dbReference>
<dbReference type="GO" id="GO:0004674">
    <property type="term" value="F:protein serine/threonine kinase activity"/>
    <property type="evidence" value="ECO:0007669"/>
    <property type="project" value="UniProtKB-KW"/>
</dbReference>
<dbReference type="CDD" id="cd06705">
    <property type="entry name" value="PDZ_MAST"/>
    <property type="match status" value="1"/>
</dbReference>
<evidence type="ECO:0000256" key="13">
    <source>
        <dbReference type="ARBA" id="ARBA00047899"/>
    </source>
</evidence>
<evidence type="ECO:0000256" key="9">
    <source>
        <dbReference type="ARBA" id="ARBA00022741"/>
    </source>
</evidence>
<sequence length="2193" mass="235570">MHKKMSKISTSTPEEEHHKDVAATESGTLGNLSGIFDSGTTSVFDDTTGSISPANSNGSFKQAGRSIHRSNSASNSPVASRHINMGSLTRLRPQSSYSARLLIFDDSDQDLDSSKSGGSVGSAGVNTITNDNTTKSSSGLDILASSPKHDSSVSSSQSILRNLNITKSSSGGLTASSISLPARGYGALLRKISYHQHSYSLRAASNDSSNMVRMRNTSLGKSAPCLTGSSFRERETSLCLAPALHSLAQSPSSSSCNAQTSSLTPSISSSGHIAINAGSHNISRSGSCAGGLGIGKHHLHGVVMRGSTSSSGVAHHRLSLVTGGIGVAAVAAAAAGNSRSHSPYSASPLDSPRINSPMQFAFAPIKRIASCKGDGRRWSVASLPSSGYGTTPGSSNLSSQCSSQEALHQLPSLSTNEELPVLNGEATNKIINCCVEHMQQQQKAVSAIINRPHCIKHCALLLAASNILIKPGTVTTTNKSTVHGQASPKQLKHVPTQTYSHLHHQTPAQQKSCPNCCVEVSLVCGANNSSNNENSNSNNNNERISPIHRPRSRSLSSPSRSPALDNEIAMMNTLYKERFPKATQQMEERLKHFINENKSAACNSFRDSQPIVRFVHHQVLEMARDCLNKSEAKLITSRYFYEMSENLERLLLETKEKSPEAAVELAGVIKKLLLIISRPARLLECLEFDPEEFYNLLEVAEGQAKAIQGIKADIPQYIIHKLGLNRDPIAEMRQEAKETREVCDEKGSSTNSFNDNGGLLNDSDTPCSLLLSSPLTCVSATLNPNAEINFLASSGTSTPHPPMPTQPPQTPVATGEIPSFAAALKAQNKERQLMGNERQKQPHVQQTPLPSVPHQQSQQPIPSEHDFDIVKLISNGAYGAVYLVKHKTTRQRFAMKKINKNNLILRNQVEQVFAERDILSFADNPFVVSMYCSFETKKHLCLVMEYVEGGDCATLLKNIGPLPADMARFYFAETVLAVEYLHSYGIVHRDLKPDNLLITALGHIKLTDFGLSKMGLMSLATNLYEGYIDSETRQFSDKQVYGTPEYIAPEVILRQGYGKPVDWWSMGIILYEFLIGCVPFFGDTAEELFAHTVNDDIEWPDNDDWPVQPEAKDLITQLLQQNPRDRLGTHGGANEVKEHFYFDGLDWNSLLRQKAEFVPQLANEDDTSYFDTRMDRYNHDLAGDDTDDTDDIPVFGSFSSYTPQYRKQHYSWSRATNTTSTNTVSTSASCTGLMTSTLSPATSTTSTVVTKSLASESISMLTNTFDTMATCRKISPPSSSSHQQMVNKLLNTPQLRKIEHSTCCLKVPSTPDTDYFPDLLHNMAIGNDSDLRALNQQFLHSANQTKQIAKEKFVTDGQSLRVEERSHYYSMPINTTATIKAPATPPAVTTNTYFVEPTGVVDGATTLVSVVSCIKTSAITTPTTDHRKLPDTHKSLAIAGSNVLTTRSTPESSQTDSDDFSPQIARKRKGVCARDILPRFSISIEDETISGGSSSNENTREQSPLALQQQKSMDSHLSLKNHRSRSSIVKSASALGLSLMSTAIDNAQLAQQLCNITADIQSPGSGNGGSGGGGSSTASSRDTSPCRELSPLVTNLKPPIVIRRGPRGFGFTVHTIRVYYGDTDFYTMHHLVMAVDEGSPAFEAGLRPADLITHVNGETVQGLFHTQVLQLLLSGGERVTLRATPLEHTSIQSGGRKRDLMQSKLAKKGVNRQKKQTKKEHDKKRKTSLFRRISTKRASAEIQQIAAGIGSPTTPSAIATVSGGSVIVAAIASRNLASMDSSYHSSSCCQSATTSSQSTSPSSSSPNTPTGCINAITANSNQVFANTSNAVLLPIAGSVQGVPTAVGPVGVIGNIPVSPTSVPQLYQRPSTLHGLKHKLHTGCTGNNAACPTGGSVKSLHSSASAPLPNRRKSVGHIPLSPLARTPSPSPLPSSPTRSPSPLAFPLIGHQPGSSNTTQSYSPGGSLPVVQTVTAGSKKTSFVRTKSSEPSSPLLRRALSPDRLHPRSAESKCTLISPLCCSPPIKQQQRVIGGVWRPITASNASNGPSVTLPPTGSLQNSPQQVTQSQISGARSLEGCDNAVIACGDDISVVSCEVGQATQVVPTSSGITLPAPGEMLPRIAEEKDSPTSVSESSIGFMQTIDEQDSELTNAAGKGEFVDIPVKNIEKKMNVPSKSAGGGDGIYRAKRNESSK</sequence>
<feature type="region of interest" description="Disordered" evidence="15">
    <location>
        <begin position="1704"/>
        <end position="1735"/>
    </location>
</feature>
<keyword evidence="5" id="KW-0963">Cytoplasm</keyword>
<keyword evidence="9" id="KW-0547">Nucleotide-binding</keyword>
<feature type="region of interest" description="Disordered" evidence="15">
    <location>
        <begin position="791"/>
        <end position="812"/>
    </location>
</feature>
<dbReference type="InterPro" id="IPR000961">
    <property type="entry name" value="AGC-kinase_C"/>
</dbReference>
<dbReference type="Pfam" id="PF17820">
    <property type="entry name" value="PDZ_6"/>
    <property type="match status" value="1"/>
</dbReference>
<dbReference type="InterPro" id="IPR050236">
    <property type="entry name" value="Ser_Thr_kinase_AGC"/>
</dbReference>
<dbReference type="PROSITE" id="PS50106">
    <property type="entry name" value="PDZ"/>
    <property type="match status" value="1"/>
</dbReference>